<feature type="region of interest" description="Disordered" evidence="5">
    <location>
        <begin position="314"/>
        <end position="345"/>
    </location>
</feature>
<dbReference type="EMBL" id="JAGMWT010000002">
    <property type="protein sequence ID" value="KAH7135403.1"/>
    <property type="molecule type" value="Genomic_DNA"/>
</dbReference>
<keyword evidence="3" id="KW-0862">Zinc</keyword>
<dbReference type="GO" id="GO:0043161">
    <property type="term" value="P:proteasome-mediated ubiquitin-dependent protein catabolic process"/>
    <property type="evidence" value="ECO:0007669"/>
    <property type="project" value="TreeGrafter"/>
</dbReference>
<evidence type="ECO:0000313" key="9">
    <source>
        <dbReference type="Proteomes" id="UP000700596"/>
    </source>
</evidence>
<name>A0A9P9ED18_9PLEO</name>
<comment type="caution">
    <text evidence="8">The sequence shown here is derived from an EMBL/GenBank/DDBJ whole genome shotgun (WGS) entry which is preliminary data.</text>
</comment>
<evidence type="ECO:0000313" key="8">
    <source>
        <dbReference type="EMBL" id="KAH7135403.1"/>
    </source>
</evidence>
<dbReference type="Gene3D" id="3.30.40.10">
    <property type="entry name" value="Zinc/RING finger domain, C3HC4 (zinc finger)"/>
    <property type="match status" value="1"/>
</dbReference>
<reference evidence="8" key="1">
    <citation type="journal article" date="2021" name="Nat. Commun.">
        <title>Genetic determinants of endophytism in the Arabidopsis root mycobiome.</title>
        <authorList>
            <person name="Mesny F."/>
            <person name="Miyauchi S."/>
            <person name="Thiergart T."/>
            <person name="Pickel B."/>
            <person name="Atanasova L."/>
            <person name="Karlsson M."/>
            <person name="Huettel B."/>
            <person name="Barry K.W."/>
            <person name="Haridas S."/>
            <person name="Chen C."/>
            <person name="Bauer D."/>
            <person name="Andreopoulos W."/>
            <person name="Pangilinan J."/>
            <person name="LaButti K."/>
            <person name="Riley R."/>
            <person name="Lipzen A."/>
            <person name="Clum A."/>
            <person name="Drula E."/>
            <person name="Henrissat B."/>
            <person name="Kohler A."/>
            <person name="Grigoriev I.V."/>
            <person name="Martin F.M."/>
            <person name="Hacquard S."/>
        </authorList>
    </citation>
    <scope>NUCLEOTIDE SEQUENCE</scope>
    <source>
        <strain evidence="8">MPI-CAGE-CH-0243</strain>
    </source>
</reference>
<feature type="domain" description="RING-type" evidence="7">
    <location>
        <begin position="42"/>
        <end position="92"/>
    </location>
</feature>
<evidence type="ECO:0000259" key="7">
    <source>
        <dbReference type="PROSITE" id="PS50089"/>
    </source>
</evidence>
<organism evidence="8 9">
    <name type="scientific">Dendryphion nanum</name>
    <dbReference type="NCBI Taxonomy" id="256645"/>
    <lineage>
        <taxon>Eukaryota</taxon>
        <taxon>Fungi</taxon>
        <taxon>Dikarya</taxon>
        <taxon>Ascomycota</taxon>
        <taxon>Pezizomycotina</taxon>
        <taxon>Dothideomycetes</taxon>
        <taxon>Pleosporomycetidae</taxon>
        <taxon>Pleosporales</taxon>
        <taxon>Torulaceae</taxon>
        <taxon>Dendryphion</taxon>
    </lineage>
</organism>
<feature type="transmembrane region" description="Helical" evidence="6">
    <location>
        <begin position="418"/>
        <end position="443"/>
    </location>
</feature>
<feature type="compositionally biased region" description="Acidic residues" evidence="5">
    <location>
        <begin position="330"/>
        <end position="343"/>
    </location>
</feature>
<dbReference type="PANTHER" id="PTHR22763">
    <property type="entry name" value="RING ZINC FINGER PROTEIN"/>
    <property type="match status" value="1"/>
</dbReference>
<sequence>MSDRPLPLEELTPRCEDCMFRWASKHIRPRLPFSNPSPDDTCAICREPYDNGDHAPFKITKVNGCVGHVFGLNCLMNWLISEMNPDSCPLCRAKLFKYTKYDHNGVERPVRNTPPLDVDISIQEVADEINRAVNQQHMIEARIRAIDSRNEAEVVGEDSGDDSDEGSSQDMSDNDVESVGESNVEGIIGDGLGEASAEDTIDSRGENNTEEIPDSPGEDTVEDVTEDVSDHYTEDEAQEVVEAVTEWQEDAHDNVNNSDEDDEGEIPDLFRIDPGALSQRNFRENFTGLQVYDSSQEDDDEEDFDLQMLLEAGHTDDEDLDHQSQANNDNDSDMESDESEESESAYRLRRLREHLMGRLLAIYLKERYMKSHVNAGTQTEEHPTAKHDSGIEDTKYDTIVNGVATVITKNPQSESKHLFWGLNLVHIVQVGFVVLAFGIGLAVTEIKRHSS</sequence>
<gene>
    <name evidence="8" type="ORF">B0J11DRAFT_596426</name>
</gene>
<evidence type="ECO:0000256" key="3">
    <source>
        <dbReference type="ARBA" id="ARBA00022833"/>
    </source>
</evidence>
<evidence type="ECO:0000256" key="6">
    <source>
        <dbReference type="SAM" id="Phobius"/>
    </source>
</evidence>
<dbReference type="SUPFAM" id="SSF57850">
    <property type="entry name" value="RING/U-box"/>
    <property type="match status" value="1"/>
</dbReference>
<dbReference type="InterPro" id="IPR013083">
    <property type="entry name" value="Znf_RING/FYVE/PHD"/>
</dbReference>
<evidence type="ECO:0000256" key="1">
    <source>
        <dbReference type="ARBA" id="ARBA00022723"/>
    </source>
</evidence>
<feature type="region of interest" description="Disordered" evidence="5">
    <location>
        <begin position="150"/>
        <end position="223"/>
    </location>
</feature>
<keyword evidence="6" id="KW-0472">Membrane</keyword>
<dbReference type="Pfam" id="PF13639">
    <property type="entry name" value="zf-RING_2"/>
    <property type="match status" value="1"/>
</dbReference>
<keyword evidence="1" id="KW-0479">Metal-binding</keyword>
<evidence type="ECO:0000256" key="4">
    <source>
        <dbReference type="PROSITE-ProRule" id="PRU00175"/>
    </source>
</evidence>
<accession>A0A9P9ED18</accession>
<protein>
    <recommendedName>
        <fullName evidence="7">RING-type domain-containing protein</fullName>
    </recommendedName>
</protein>
<dbReference type="Proteomes" id="UP000700596">
    <property type="component" value="Unassembled WGS sequence"/>
</dbReference>
<dbReference type="AlphaFoldDB" id="A0A9P9ED18"/>
<dbReference type="InterPro" id="IPR001841">
    <property type="entry name" value="Znf_RING"/>
</dbReference>
<dbReference type="GO" id="GO:0061630">
    <property type="term" value="F:ubiquitin protein ligase activity"/>
    <property type="evidence" value="ECO:0007669"/>
    <property type="project" value="TreeGrafter"/>
</dbReference>
<evidence type="ECO:0000256" key="5">
    <source>
        <dbReference type="SAM" id="MobiDB-lite"/>
    </source>
</evidence>
<feature type="compositionally biased region" description="Acidic residues" evidence="5">
    <location>
        <begin position="208"/>
        <end position="223"/>
    </location>
</feature>
<dbReference type="GO" id="GO:0012505">
    <property type="term" value="C:endomembrane system"/>
    <property type="evidence" value="ECO:0007669"/>
    <property type="project" value="TreeGrafter"/>
</dbReference>
<dbReference type="InterPro" id="IPR050731">
    <property type="entry name" value="HRD1_E3_ubiq-ligases"/>
</dbReference>
<evidence type="ECO:0000256" key="2">
    <source>
        <dbReference type="ARBA" id="ARBA00022771"/>
    </source>
</evidence>
<keyword evidence="9" id="KW-1185">Reference proteome</keyword>
<proteinExistence type="predicted"/>
<feature type="compositionally biased region" description="Acidic residues" evidence="5">
    <location>
        <begin position="154"/>
        <end position="178"/>
    </location>
</feature>
<keyword evidence="6" id="KW-1133">Transmembrane helix</keyword>
<keyword evidence="6" id="KW-0812">Transmembrane</keyword>
<dbReference type="GO" id="GO:0008270">
    <property type="term" value="F:zinc ion binding"/>
    <property type="evidence" value="ECO:0007669"/>
    <property type="project" value="UniProtKB-KW"/>
</dbReference>
<dbReference type="PROSITE" id="PS50089">
    <property type="entry name" value="ZF_RING_2"/>
    <property type="match status" value="1"/>
</dbReference>
<keyword evidence="2 4" id="KW-0863">Zinc-finger</keyword>
<dbReference type="OrthoDB" id="8062037at2759"/>